<keyword evidence="1" id="KW-0812">Transmembrane</keyword>
<proteinExistence type="predicted"/>
<dbReference type="RefSeq" id="WP_127683349.1">
    <property type="nucleotide sequence ID" value="NZ_SACM01000003.1"/>
</dbReference>
<evidence type="ECO:0000313" key="2">
    <source>
        <dbReference type="EMBL" id="RVT84946.1"/>
    </source>
</evidence>
<keyword evidence="3" id="KW-1185">Reference proteome</keyword>
<sequence>MTDTARYTRFQDFYPYYLSEHANATSRRLHVVGTSLALALLLTAVLTANPWWALVALLQGYAFAWVGHFFFEHNKPATFRYPLYSLMGDWRMWWEVVTRQRAW</sequence>
<reference evidence="2 3" key="1">
    <citation type="submission" date="2019-01" db="EMBL/GenBank/DDBJ databases">
        <authorList>
            <person name="Chen W.-M."/>
        </authorList>
    </citation>
    <scope>NUCLEOTIDE SEQUENCE [LARGE SCALE GENOMIC DNA]</scope>
    <source>
        <strain evidence="2 3">CCP-18</strain>
    </source>
</reference>
<feature type="transmembrane region" description="Helical" evidence="1">
    <location>
        <begin position="29"/>
        <end position="46"/>
    </location>
</feature>
<comment type="caution">
    <text evidence="2">The sequence shown here is derived from an EMBL/GenBank/DDBJ whole genome shotgun (WGS) entry which is preliminary data.</text>
</comment>
<dbReference type="Pfam" id="PF06127">
    <property type="entry name" value="Mpo1-like"/>
    <property type="match status" value="1"/>
</dbReference>
<gene>
    <name evidence="2" type="ORF">EOD73_12565</name>
</gene>
<evidence type="ECO:0000256" key="1">
    <source>
        <dbReference type="SAM" id="Phobius"/>
    </source>
</evidence>
<dbReference type="EMBL" id="SACM01000003">
    <property type="protein sequence ID" value="RVT84946.1"/>
    <property type="molecule type" value="Genomic_DNA"/>
</dbReference>
<evidence type="ECO:0000313" key="3">
    <source>
        <dbReference type="Proteomes" id="UP000288587"/>
    </source>
</evidence>
<dbReference type="Proteomes" id="UP000288587">
    <property type="component" value="Unassembled WGS sequence"/>
</dbReference>
<feature type="transmembrane region" description="Helical" evidence="1">
    <location>
        <begin position="52"/>
        <end position="71"/>
    </location>
</feature>
<dbReference type="InterPro" id="IPR009305">
    <property type="entry name" value="Mpo1-like"/>
</dbReference>
<dbReference type="PANTHER" id="PTHR34205:SF2">
    <property type="entry name" value="DUF962 DOMAIN-CONTAINING PROTEIN"/>
    <property type="match status" value="1"/>
</dbReference>
<accession>A0A3S2UG31</accession>
<keyword evidence="1" id="KW-0472">Membrane</keyword>
<keyword evidence="1" id="KW-1133">Transmembrane helix</keyword>
<dbReference type="PANTHER" id="PTHR34205">
    <property type="entry name" value="TRANSMEMBRANE PROTEIN"/>
    <property type="match status" value="1"/>
</dbReference>
<organism evidence="2 3">
    <name type="scientific">Inhella crocodyli</name>
    <dbReference type="NCBI Taxonomy" id="2499851"/>
    <lineage>
        <taxon>Bacteria</taxon>
        <taxon>Pseudomonadati</taxon>
        <taxon>Pseudomonadota</taxon>
        <taxon>Betaproteobacteria</taxon>
        <taxon>Burkholderiales</taxon>
        <taxon>Sphaerotilaceae</taxon>
        <taxon>Inhella</taxon>
    </lineage>
</organism>
<dbReference type="OrthoDB" id="7356072at2"/>
<dbReference type="AlphaFoldDB" id="A0A3S2UG31"/>
<protein>
    <submittedName>
        <fullName evidence="2">DUF962 domain-containing protein</fullName>
    </submittedName>
</protein>
<name>A0A3S2UG31_9BURK</name>